<dbReference type="KEGG" id="uvi:66062860"/>
<name>A0A8E5MFS9_USTVR</name>
<evidence type="ECO:0000313" key="1">
    <source>
        <dbReference type="EMBL" id="QUC17841.1"/>
    </source>
</evidence>
<dbReference type="OrthoDB" id="3439512at2759"/>
<keyword evidence="2" id="KW-1185">Reference proteome</keyword>
<dbReference type="AlphaFoldDB" id="A0A8E5MFS9"/>
<proteinExistence type="predicted"/>
<sequence>MESGSDLSTHSRDSSVLPLESRKGVEFYVSCNPPLGLAGVDEVMGRIQCSDIRVRQAVAKFLLDIVEQDARPLKKQSPSTDPHMQVDVDAGSRLVPWSSWLQTQCFSGFEKYQYPEPTCKLAFKRVWRGLENLPPLTVDNLLGTCSIWSHSVTPLNFEGLAKLLGCRLFHNVRKTVVYIKGDSFGAVEQALKILGHLLLIAETTNKKHHLVYAEDAAQLKYVYKWLSQVGIMRTTYLPRPLRTKDLPKTLNQEGPKLLGAVCIRAAERTQENDWVSDKTQYKDKEVTPSAAPLFSAFKDYAYTKKFPANISGQLEEVKKLLETYNDAEPQSRKESCSVSGDVQSLSDTMDYEEDFEVVDCNPGAVETIPPKDLLDDDSPVELSSYAASCSILVPSPSKETLFQSPHKFNTDKREKSHFMHILGDRVGAMCSVIPLCPGYITISARFGRCYLNDIRSSLVDVGSGPHWTMKELLNEMESKQTCQYIRFSSILSSFSTCADLIVGTGGSSSSWNLLTTQVTYLVECELKEDECFIIEIDAETFNYSCRGTAVQIGCTFIHCVRQAWDVQVEVNKSSNLNLSPLHCRLCKVIVDSLHIFGSAKGETVLEFMANEELGLKIKSVQIQRSARYSNYDFPDSVLSIATMTKLKPDSIKANRQRWGGLEKKSSSGPCPDFWVEAFITSTKLEDVLKANIGLSTGERTSCDFTKLGQQGYYDSLSRPALKMIAQMDHIGQHNNNGISTNSRPSAFTVSVAESRQRNGDYCFW</sequence>
<evidence type="ECO:0000313" key="2">
    <source>
        <dbReference type="Proteomes" id="UP000027002"/>
    </source>
</evidence>
<dbReference type="Proteomes" id="UP000027002">
    <property type="component" value="Chromosome 2"/>
</dbReference>
<dbReference type="EMBL" id="CP072754">
    <property type="protein sequence ID" value="QUC17841.1"/>
    <property type="molecule type" value="Genomic_DNA"/>
</dbReference>
<reference evidence="1" key="1">
    <citation type="submission" date="2020-03" db="EMBL/GenBank/DDBJ databases">
        <title>A mixture of massive structural variations and highly conserved coding sequences in Ustilaginoidea virens genome.</title>
        <authorList>
            <person name="Zhang K."/>
            <person name="Zhao Z."/>
            <person name="Zhang Z."/>
            <person name="Li Y."/>
            <person name="Hsiang T."/>
            <person name="Sun W."/>
        </authorList>
    </citation>
    <scope>NUCLEOTIDE SEQUENCE</scope>
    <source>
        <strain evidence="1">UV-8b</strain>
    </source>
</reference>
<dbReference type="RefSeq" id="XP_042995514.1">
    <property type="nucleotide sequence ID" value="XM_043139580.1"/>
</dbReference>
<gene>
    <name evidence="1" type="ORF">UV8b_02082</name>
</gene>
<organism evidence="1 2">
    <name type="scientific">Ustilaginoidea virens</name>
    <name type="common">Rice false smut fungus</name>
    <name type="synonym">Villosiclava virens</name>
    <dbReference type="NCBI Taxonomy" id="1159556"/>
    <lineage>
        <taxon>Eukaryota</taxon>
        <taxon>Fungi</taxon>
        <taxon>Dikarya</taxon>
        <taxon>Ascomycota</taxon>
        <taxon>Pezizomycotina</taxon>
        <taxon>Sordariomycetes</taxon>
        <taxon>Hypocreomycetidae</taxon>
        <taxon>Hypocreales</taxon>
        <taxon>Clavicipitaceae</taxon>
        <taxon>Ustilaginoidea</taxon>
    </lineage>
</organism>
<accession>A0A8E5MFS9</accession>
<dbReference type="GeneID" id="66062860"/>
<protein>
    <submittedName>
        <fullName evidence="1">Uncharacterized protein</fullName>
    </submittedName>
</protein>